<evidence type="ECO:0000313" key="2">
    <source>
        <dbReference type="Proteomes" id="UP000178319"/>
    </source>
</evidence>
<organism evidence="1 2">
    <name type="scientific">Candidatus Blackburnbacteria bacterium RIFCSPHIGHO2_02_FULL_44_20</name>
    <dbReference type="NCBI Taxonomy" id="1797516"/>
    <lineage>
        <taxon>Bacteria</taxon>
        <taxon>Candidatus Blackburniibacteriota</taxon>
    </lineage>
</organism>
<name>A0A1G1V526_9BACT</name>
<dbReference type="Proteomes" id="UP000178319">
    <property type="component" value="Unassembled WGS sequence"/>
</dbReference>
<comment type="caution">
    <text evidence="1">The sequence shown here is derived from an EMBL/GenBank/DDBJ whole genome shotgun (WGS) entry which is preliminary data.</text>
</comment>
<evidence type="ECO:0000313" key="1">
    <source>
        <dbReference type="EMBL" id="OGY10494.1"/>
    </source>
</evidence>
<proteinExistence type="predicted"/>
<accession>A0A1G1V526</accession>
<dbReference type="AlphaFoldDB" id="A0A1G1V526"/>
<reference evidence="1 2" key="1">
    <citation type="journal article" date="2016" name="Nat. Commun.">
        <title>Thousands of microbial genomes shed light on interconnected biogeochemical processes in an aquifer system.</title>
        <authorList>
            <person name="Anantharaman K."/>
            <person name="Brown C.T."/>
            <person name="Hug L.A."/>
            <person name="Sharon I."/>
            <person name="Castelle C.J."/>
            <person name="Probst A.J."/>
            <person name="Thomas B.C."/>
            <person name="Singh A."/>
            <person name="Wilkins M.J."/>
            <person name="Karaoz U."/>
            <person name="Brodie E.L."/>
            <person name="Williams K.H."/>
            <person name="Hubbard S.S."/>
            <person name="Banfield J.F."/>
        </authorList>
    </citation>
    <scope>NUCLEOTIDE SEQUENCE [LARGE SCALE GENOMIC DNA]</scope>
</reference>
<dbReference type="STRING" id="1797516.A3D26_00135"/>
<protein>
    <submittedName>
        <fullName evidence="1">Uncharacterized protein</fullName>
    </submittedName>
</protein>
<dbReference type="EMBL" id="MHBZ01000033">
    <property type="protein sequence ID" value="OGY10494.1"/>
    <property type="molecule type" value="Genomic_DNA"/>
</dbReference>
<gene>
    <name evidence="1" type="ORF">A3D26_00135</name>
</gene>
<sequence>MTTERTTQKNWDYLMSELPLNTEDVGINGPFYIRNNGDSWSVVILNPVPLSISGAGARNIAVELANTFNAKAPANYEPLEGPLPSNIERVPTDGPIAVRWNKDLWSDSWSLVALDRTPLTFNGEGAKDQARDAARTFNQVWEDHFTILREQT</sequence>